<organism evidence="2 3">
    <name type="scientific">Mesoterricola silvestris</name>
    <dbReference type="NCBI Taxonomy" id="2927979"/>
    <lineage>
        <taxon>Bacteria</taxon>
        <taxon>Pseudomonadati</taxon>
        <taxon>Acidobacteriota</taxon>
        <taxon>Holophagae</taxon>
        <taxon>Holophagales</taxon>
        <taxon>Holophagaceae</taxon>
        <taxon>Mesoterricola</taxon>
    </lineage>
</organism>
<evidence type="ECO:0000313" key="3">
    <source>
        <dbReference type="Proteomes" id="UP001238179"/>
    </source>
</evidence>
<gene>
    <name evidence="2" type="ORF">METEAL_38540</name>
</gene>
<dbReference type="AlphaFoldDB" id="A0AA48GS56"/>
<dbReference type="Proteomes" id="UP001238179">
    <property type="component" value="Chromosome"/>
</dbReference>
<feature type="region of interest" description="Disordered" evidence="1">
    <location>
        <begin position="1"/>
        <end position="20"/>
    </location>
</feature>
<accession>A0AA48GS56</accession>
<reference evidence="3" key="1">
    <citation type="journal article" date="2023" name="Int. J. Syst. Evol. Microbiol.">
        <title>Mesoterricola silvestris gen. nov., sp. nov., Mesoterricola sediminis sp. nov., Geothrix oryzae sp. nov., Geothrix edaphica sp. nov., Geothrix rubra sp. nov., and Geothrix limicola sp. nov., six novel members of Acidobacteriota isolated from soils.</title>
        <authorList>
            <person name="Itoh H."/>
            <person name="Sugisawa Y."/>
            <person name="Mise K."/>
            <person name="Xu Z."/>
            <person name="Kuniyasu M."/>
            <person name="Ushijima N."/>
            <person name="Kawano K."/>
            <person name="Kobayashi E."/>
            <person name="Shiratori Y."/>
            <person name="Masuda Y."/>
            <person name="Senoo K."/>
        </authorList>
    </citation>
    <scope>NUCLEOTIDE SEQUENCE [LARGE SCALE GENOMIC DNA]</scope>
    <source>
        <strain evidence="3">W79</strain>
    </source>
</reference>
<sequence length="63" mass="7123">MTGALGHPRRDCEVETGRGVATRSNPLHNLLAIQKRHDLGNSHWWSGSRFRQITRSRMGLSNV</sequence>
<evidence type="ECO:0000313" key="2">
    <source>
        <dbReference type="EMBL" id="BDU74680.1"/>
    </source>
</evidence>
<dbReference type="KEGG" id="msil:METEAL_38540"/>
<keyword evidence="3" id="KW-1185">Reference proteome</keyword>
<proteinExistence type="predicted"/>
<name>A0AA48GS56_9BACT</name>
<dbReference type="EMBL" id="AP027080">
    <property type="protein sequence ID" value="BDU74680.1"/>
    <property type="molecule type" value="Genomic_DNA"/>
</dbReference>
<protein>
    <submittedName>
        <fullName evidence="2">Uncharacterized protein</fullName>
    </submittedName>
</protein>
<evidence type="ECO:0000256" key="1">
    <source>
        <dbReference type="SAM" id="MobiDB-lite"/>
    </source>
</evidence>